<dbReference type="Pfam" id="PF04055">
    <property type="entry name" value="Radical_SAM"/>
    <property type="match status" value="1"/>
</dbReference>
<dbReference type="EMBL" id="SOCP01000005">
    <property type="protein sequence ID" value="TDV52431.1"/>
    <property type="molecule type" value="Genomic_DNA"/>
</dbReference>
<dbReference type="AlphaFoldDB" id="A0A4V3FTS6"/>
<dbReference type="GO" id="GO:0046872">
    <property type="term" value="F:metal ion binding"/>
    <property type="evidence" value="ECO:0007669"/>
    <property type="project" value="UniProtKB-KW"/>
</dbReference>
<dbReference type="Gene3D" id="3.20.20.70">
    <property type="entry name" value="Aldolase class I"/>
    <property type="match status" value="1"/>
</dbReference>
<accession>A0A4V3FTS6</accession>
<evidence type="ECO:0000256" key="4">
    <source>
        <dbReference type="ARBA" id="ARBA00023014"/>
    </source>
</evidence>
<dbReference type="GO" id="GO:0051536">
    <property type="term" value="F:iron-sulfur cluster binding"/>
    <property type="evidence" value="ECO:0007669"/>
    <property type="project" value="UniProtKB-KW"/>
</dbReference>
<comment type="caution">
    <text evidence="6">The sequence shown here is derived from an EMBL/GenBank/DDBJ whole genome shotgun (WGS) entry which is preliminary data.</text>
</comment>
<keyword evidence="7" id="KW-1185">Reference proteome</keyword>
<evidence type="ECO:0000313" key="7">
    <source>
        <dbReference type="Proteomes" id="UP000294927"/>
    </source>
</evidence>
<keyword evidence="2" id="KW-0479">Metal-binding</keyword>
<sequence>MRNLSALGVRSIKLSGGEPTVRGDLPEIIHTIHDHGMHTVTTTNGIRIRPAVLDATERCGAEFKFSIHRPDRTNDDVLGIRSFDLIRANMATCVERGIRFGINSVVTADVTQLMAPMARFASVHGARKISFIP</sequence>
<evidence type="ECO:0000256" key="2">
    <source>
        <dbReference type="ARBA" id="ARBA00022723"/>
    </source>
</evidence>
<keyword evidence="4" id="KW-0411">Iron-sulfur</keyword>
<organism evidence="6 7">
    <name type="scientific">Actinophytocola oryzae</name>
    <dbReference type="NCBI Taxonomy" id="502181"/>
    <lineage>
        <taxon>Bacteria</taxon>
        <taxon>Bacillati</taxon>
        <taxon>Actinomycetota</taxon>
        <taxon>Actinomycetes</taxon>
        <taxon>Pseudonocardiales</taxon>
        <taxon>Pseudonocardiaceae</taxon>
    </lineage>
</organism>
<dbReference type="SUPFAM" id="SSF102114">
    <property type="entry name" value="Radical SAM enzymes"/>
    <property type="match status" value="1"/>
</dbReference>
<gene>
    <name evidence="6" type="ORF">CLV71_105563</name>
</gene>
<dbReference type="PANTHER" id="PTHR11228:SF7">
    <property type="entry name" value="PQQA PEPTIDE CYCLASE"/>
    <property type="match status" value="1"/>
</dbReference>
<dbReference type="InterPro" id="IPR058240">
    <property type="entry name" value="rSAM_sf"/>
</dbReference>
<name>A0A4V3FTS6_9PSEU</name>
<evidence type="ECO:0000256" key="3">
    <source>
        <dbReference type="ARBA" id="ARBA00023004"/>
    </source>
</evidence>
<dbReference type="PANTHER" id="PTHR11228">
    <property type="entry name" value="RADICAL SAM DOMAIN PROTEIN"/>
    <property type="match status" value="1"/>
</dbReference>
<protein>
    <submittedName>
        <fullName evidence="6">Radical SAM family protein</fullName>
    </submittedName>
</protein>
<dbReference type="InterPro" id="IPR007197">
    <property type="entry name" value="rSAM"/>
</dbReference>
<evidence type="ECO:0000256" key="1">
    <source>
        <dbReference type="ARBA" id="ARBA00022691"/>
    </source>
</evidence>
<keyword evidence="3" id="KW-0408">Iron</keyword>
<evidence type="ECO:0000259" key="5">
    <source>
        <dbReference type="Pfam" id="PF04055"/>
    </source>
</evidence>
<reference evidence="6 7" key="1">
    <citation type="submission" date="2019-03" db="EMBL/GenBank/DDBJ databases">
        <title>Genomic Encyclopedia of Archaeal and Bacterial Type Strains, Phase II (KMG-II): from individual species to whole genera.</title>
        <authorList>
            <person name="Goeker M."/>
        </authorList>
    </citation>
    <scope>NUCLEOTIDE SEQUENCE [LARGE SCALE GENOMIC DNA]</scope>
    <source>
        <strain evidence="6 7">DSM 45499</strain>
    </source>
</reference>
<proteinExistence type="predicted"/>
<dbReference type="Proteomes" id="UP000294927">
    <property type="component" value="Unassembled WGS sequence"/>
</dbReference>
<dbReference type="InterPro" id="IPR050377">
    <property type="entry name" value="Radical_SAM_PqqE_MftC-like"/>
</dbReference>
<evidence type="ECO:0000313" key="6">
    <source>
        <dbReference type="EMBL" id="TDV52431.1"/>
    </source>
</evidence>
<keyword evidence="1" id="KW-0949">S-adenosyl-L-methionine</keyword>
<dbReference type="GO" id="GO:0003824">
    <property type="term" value="F:catalytic activity"/>
    <property type="evidence" value="ECO:0007669"/>
    <property type="project" value="InterPro"/>
</dbReference>
<feature type="domain" description="Radical SAM core" evidence="5">
    <location>
        <begin position="3"/>
        <end position="106"/>
    </location>
</feature>
<dbReference type="InterPro" id="IPR013785">
    <property type="entry name" value="Aldolase_TIM"/>
</dbReference>